<comment type="caution">
    <text evidence="1">The sequence shown here is derived from an EMBL/GenBank/DDBJ whole genome shotgun (WGS) entry which is preliminary data.</text>
</comment>
<evidence type="ECO:0000313" key="1">
    <source>
        <dbReference type="EMBL" id="PRQ55502.1"/>
    </source>
</evidence>
<keyword evidence="1" id="KW-0560">Oxidoreductase</keyword>
<dbReference type="AlphaFoldDB" id="A0A2P6SA16"/>
<proteinExistence type="predicted"/>
<dbReference type="GO" id="GO:0016491">
    <property type="term" value="F:oxidoreductase activity"/>
    <property type="evidence" value="ECO:0007669"/>
    <property type="project" value="UniProtKB-KW"/>
</dbReference>
<dbReference type="Gene3D" id="3.90.180.10">
    <property type="entry name" value="Medium-chain alcohol dehydrogenases, catalytic domain"/>
    <property type="match status" value="1"/>
</dbReference>
<organism evidence="1 2">
    <name type="scientific">Rosa chinensis</name>
    <name type="common">China rose</name>
    <dbReference type="NCBI Taxonomy" id="74649"/>
    <lineage>
        <taxon>Eukaryota</taxon>
        <taxon>Viridiplantae</taxon>
        <taxon>Streptophyta</taxon>
        <taxon>Embryophyta</taxon>
        <taxon>Tracheophyta</taxon>
        <taxon>Spermatophyta</taxon>
        <taxon>Magnoliopsida</taxon>
        <taxon>eudicotyledons</taxon>
        <taxon>Gunneridae</taxon>
        <taxon>Pentapetalae</taxon>
        <taxon>rosids</taxon>
        <taxon>fabids</taxon>
        <taxon>Rosales</taxon>
        <taxon>Rosaceae</taxon>
        <taxon>Rosoideae</taxon>
        <taxon>Rosoideae incertae sedis</taxon>
        <taxon>Rosa</taxon>
    </lineage>
</organism>
<evidence type="ECO:0000313" key="2">
    <source>
        <dbReference type="Proteomes" id="UP000238479"/>
    </source>
</evidence>
<keyword evidence="2" id="KW-1185">Reference proteome</keyword>
<gene>
    <name evidence="1" type="ORF">RchiOBHm_Chr1g0325291</name>
</gene>
<dbReference type="EMBL" id="PDCK01000039">
    <property type="protein sequence ID" value="PRQ55502.1"/>
    <property type="molecule type" value="Genomic_DNA"/>
</dbReference>
<dbReference type="EC" id="1.-.-.-" evidence="1"/>
<dbReference type="Gramene" id="PRQ55502">
    <property type="protein sequence ID" value="PRQ55502"/>
    <property type="gene ID" value="RchiOBHm_Chr1g0325291"/>
</dbReference>
<name>A0A2P6SA16_ROSCH</name>
<dbReference type="Proteomes" id="UP000238479">
    <property type="component" value="Chromosome 1"/>
</dbReference>
<protein>
    <submittedName>
        <fullName evidence="1">Putative oxidoreductase</fullName>
        <ecNumber evidence="1">1.-.-.-</ecNumber>
    </submittedName>
</protein>
<accession>A0A2P6SA16</accession>
<sequence>MGLVEWVAEWVTDVTILWSLLITSSSTHIHSHAGYGIVTLVQLDVVEGLESAPSALIGLFTGRNVGKQVVVVSRE</sequence>
<dbReference type="STRING" id="74649.A0A2P6SA16"/>
<reference evidence="1 2" key="1">
    <citation type="journal article" date="2018" name="Nat. Genet.">
        <title>The Rosa genome provides new insights in the design of modern roses.</title>
        <authorList>
            <person name="Bendahmane M."/>
        </authorList>
    </citation>
    <scope>NUCLEOTIDE SEQUENCE [LARGE SCALE GENOMIC DNA]</scope>
    <source>
        <strain evidence="2">cv. Old Blush</strain>
    </source>
</reference>